<keyword evidence="2" id="KW-1185">Reference proteome</keyword>
<name>A0ABU5EEW5_9PROT</name>
<accession>A0ABU5EEW5</accession>
<proteinExistence type="predicted"/>
<reference evidence="1 2" key="1">
    <citation type="journal article" date="2016" name="Antonie Van Leeuwenhoek">
        <title>Dongia soli sp. nov., isolated from soil from Dokdo, Korea.</title>
        <authorList>
            <person name="Kim D.U."/>
            <person name="Lee H."/>
            <person name="Kim H."/>
            <person name="Kim S.G."/>
            <person name="Ka J.O."/>
        </authorList>
    </citation>
    <scope>NUCLEOTIDE SEQUENCE [LARGE SCALE GENOMIC DNA]</scope>
    <source>
        <strain evidence="1 2">D78</strain>
    </source>
</reference>
<evidence type="ECO:0000313" key="2">
    <source>
        <dbReference type="Proteomes" id="UP001279642"/>
    </source>
</evidence>
<protein>
    <submittedName>
        <fullName evidence="1">Uncharacterized protein</fullName>
    </submittedName>
</protein>
<evidence type="ECO:0000313" key="1">
    <source>
        <dbReference type="EMBL" id="MDY0884896.1"/>
    </source>
</evidence>
<gene>
    <name evidence="1" type="ORF">SMD27_18775</name>
</gene>
<dbReference type="Proteomes" id="UP001279642">
    <property type="component" value="Unassembled WGS sequence"/>
</dbReference>
<sequence length="158" mass="16967">MRDLAGLDDRPAANVIPAMSETALAKVRALESLAASQPQQEIDTAHLFHAGLYARTIRIPAGVMITGALIKIPTVLIVSGDVVIYLDGEARELHGYHVFAASAGRKQAFVALADTDLTMLFPTAAKTIEAAERAFTDETDLLVSRRDTSFNTVTVTED</sequence>
<dbReference type="EMBL" id="JAXCLW010000006">
    <property type="protein sequence ID" value="MDY0884896.1"/>
    <property type="molecule type" value="Genomic_DNA"/>
</dbReference>
<comment type="caution">
    <text evidence="1">The sequence shown here is derived from an EMBL/GenBank/DDBJ whole genome shotgun (WGS) entry which is preliminary data.</text>
</comment>
<dbReference type="RefSeq" id="WP_320509969.1">
    <property type="nucleotide sequence ID" value="NZ_JAXCLW010000006.1"/>
</dbReference>
<organism evidence="1 2">
    <name type="scientific">Dongia soli</name>
    <dbReference type="NCBI Taxonomy" id="600628"/>
    <lineage>
        <taxon>Bacteria</taxon>
        <taxon>Pseudomonadati</taxon>
        <taxon>Pseudomonadota</taxon>
        <taxon>Alphaproteobacteria</taxon>
        <taxon>Rhodospirillales</taxon>
        <taxon>Dongiaceae</taxon>
        <taxon>Dongia</taxon>
    </lineage>
</organism>